<dbReference type="EMBL" id="CP009961">
    <property type="protein sequence ID" value="AKG39151.1"/>
    <property type="molecule type" value="Genomic_DNA"/>
</dbReference>
<gene>
    <name evidence="2" type="ORF">MA03_07760</name>
</gene>
<evidence type="ECO:0000259" key="1">
    <source>
        <dbReference type="Pfam" id="PF05916"/>
    </source>
</evidence>
<sequence>MLVPGLLDTLFYSDIEVPLIIEKEGKESIAGLDIKLKPGMKIKLPYTYALELISRKEARIDVEAFKASLNLKKLSWNESKSEALQPLEEGFYLKLMLYVSHLKYEASKGDAEREAELKSVRIAFSDLLSLRLKKIVALAVASAQAERDKMRNMTREEQLLYTQLCSLISSWSDSMKRLVGVV</sequence>
<dbReference type="HOGENOM" id="CLU_1478989_0_0_2"/>
<dbReference type="Proteomes" id="UP000067434">
    <property type="component" value="Chromosome"/>
</dbReference>
<evidence type="ECO:0000313" key="3">
    <source>
        <dbReference type="Proteomes" id="UP000067434"/>
    </source>
</evidence>
<dbReference type="GeneID" id="25402117"/>
<protein>
    <recommendedName>
        <fullName evidence="1">GINS subunit domain-containing protein</fullName>
    </recommendedName>
</protein>
<proteinExistence type="predicted"/>
<dbReference type="STRING" id="1550241.MA03_07760"/>
<dbReference type="AlphaFoldDB" id="A0A0F7CLC1"/>
<dbReference type="InterPro" id="IPR021151">
    <property type="entry name" value="GINS_A"/>
</dbReference>
<dbReference type="Pfam" id="PF05916">
    <property type="entry name" value="Sld5"/>
    <property type="match status" value="1"/>
</dbReference>
<reference evidence="2 3" key="1">
    <citation type="journal article" date="2015" name="Stand. Genomic Sci.">
        <title>Complete genome sequence of and proposal of Thermofilum uzonense sp. nov. a novel hyperthermophilic crenarchaeon and emended description of the genus Thermofilum.</title>
        <authorList>
            <person name="Toshchakov S.V."/>
            <person name="Korzhenkov A.A."/>
            <person name="Samarov N.I."/>
            <person name="Mazunin I.O."/>
            <person name="Mozhey O.I."/>
            <person name="Shmyr I.S."/>
            <person name="Derbikova K.S."/>
            <person name="Taranov E.A."/>
            <person name="Dominova I.N."/>
            <person name="Bonch-Osmolovskaya E.A."/>
            <person name="Patrushev M.V."/>
            <person name="Podosokorskaya O.A."/>
            <person name="Kublanov I.V."/>
        </authorList>
    </citation>
    <scope>NUCLEOTIDE SEQUENCE [LARGE SCALE GENOMIC DNA]</scope>
    <source>
        <strain evidence="2 3">1807-2</strain>
    </source>
</reference>
<accession>A0A0F7CLC1</accession>
<dbReference type="PATRIC" id="fig|1550241.5.peg.1607"/>
<dbReference type="KEGG" id="thf:MA03_07760"/>
<organism evidence="2 3">
    <name type="scientific">Infirmifilum uzonense</name>
    <dbReference type="NCBI Taxonomy" id="1550241"/>
    <lineage>
        <taxon>Archaea</taxon>
        <taxon>Thermoproteota</taxon>
        <taxon>Thermoprotei</taxon>
        <taxon>Thermofilales</taxon>
        <taxon>Thermofilaceae</taxon>
        <taxon>Infirmifilum</taxon>
    </lineage>
</organism>
<feature type="domain" description="GINS subunit" evidence="1">
    <location>
        <begin position="70"/>
        <end position="175"/>
    </location>
</feature>
<dbReference type="CDD" id="cd11714">
    <property type="entry name" value="GINS_A_archaea"/>
    <property type="match status" value="1"/>
</dbReference>
<dbReference type="Gene3D" id="1.20.58.1030">
    <property type="match status" value="1"/>
</dbReference>
<evidence type="ECO:0000313" key="2">
    <source>
        <dbReference type="EMBL" id="AKG39151.1"/>
    </source>
</evidence>
<dbReference type="OrthoDB" id="31571at2157"/>
<dbReference type="RefSeq" id="WP_052884700.1">
    <property type="nucleotide sequence ID" value="NZ_CP009961.1"/>
</dbReference>
<keyword evidence="3" id="KW-1185">Reference proteome</keyword>
<name>A0A0F7CLC1_9CREN</name>